<feature type="region of interest" description="Disordered" evidence="3">
    <location>
        <begin position="566"/>
        <end position="591"/>
    </location>
</feature>
<organism evidence="5">
    <name type="scientific">Tanacetum cinerariifolium</name>
    <name type="common">Dalmatian daisy</name>
    <name type="synonym">Chrysanthemum cinerariifolium</name>
    <dbReference type="NCBI Taxonomy" id="118510"/>
    <lineage>
        <taxon>Eukaryota</taxon>
        <taxon>Viridiplantae</taxon>
        <taxon>Streptophyta</taxon>
        <taxon>Embryophyta</taxon>
        <taxon>Tracheophyta</taxon>
        <taxon>Spermatophyta</taxon>
        <taxon>Magnoliopsida</taxon>
        <taxon>eudicotyledons</taxon>
        <taxon>Gunneridae</taxon>
        <taxon>Pentapetalae</taxon>
        <taxon>asterids</taxon>
        <taxon>campanulids</taxon>
        <taxon>Asterales</taxon>
        <taxon>Asteraceae</taxon>
        <taxon>Asteroideae</taxon>
        <taxon>Anthemideae</taxon>
        <taxon>Anthemidinae</taxon>
        <taxon>Tanacetum</taxon>
    </lineage>
</organism>
<reference evidence="5" key="1">
    <citation type="journal article" date="2019" name="Sci. Rep.">
        <title>Draft genome of Tanacetum cinerariifolium, the natural source of mosquito coil.</title>
        <authorList>
            <person name="Yamashiro T."/>
            <person name="Shiraishi A."/>
            <person name="Satake H."/>
            <person name="Nakayama K."/>
        </authorList>
    </citation>
    <scope>NUCLEOTIDE SEQUENCE</scope>
</reference>
<dbReference type="Pfam" id="PF24626">
    <property type="entry name" value="SH3_Tf2-1"/>
    <property type="match status" value="1"/>
</dbReference>
<dbReference type="PANTHER" id="PTHR46798">
    <property type="entry name" value="OS09G0511500 PROTEIN"/>
    <property type="match status" value="1"/>
</dbReference>
<dbReference type="SMART" id="SM00184">
    <property type="entry name" value="RING"/>
    <property type="match status" value="1"/>
</dbReference>
<feature type="region of interest" description="Disordered" evidence="3">
    <location>
        <begin position="475"/>
        <end position="501"/>
    </location>
</feature>
<gene>
    <name evidence="5" type="ORF">Tci_060336</name>
</gene>
<keyword evidence="1" id="KW-0863">Zinc-finger</keyword>
<evidence type="ECO:0000259" key="4">
    <source>
        <dbReference type="PROSITE" id="PS50089"/>
    </source>
</evidence>
<dbReference type="InterPro" id="IPR056924">
    <property type="entry name" value="SH3_Tf2-1"/>
</dbReference>
<dbReference type="GO" id="GO:0008270">
    <property type="term" value="F:zinc ion binding"/>
    <property type="evidence" value="ECO:0007669"/>
    <property type="project" value="UniProtKB-KW"/>
</dbReference>
<evidence type="ECO:0000256" key="1">
    <source>
        <dbReference type="PROSITE-ProRule" id="PRU00175"/>
    </source>
</evidence>
<dbReference type="SUPFAM" id="SSF57850">
    <property type="entry name" value="RING/U-box"/>
    <property type="match status" value="1"/>
</dbReference>
<dbReference type="PANTHER" id="PTHR46798:SF3">
    <property type="entry name" value="RING FINGER FAMILY PROTEIN"/>
    <property type="match status" value="1"/>
</dbReference>
<dbReference type="Pfam" id="PF13639">
    <property type="entry name" value="zf-RING_2"/>
    <property type="match status" value="1"/>
</dbReference>
<keyword evidence="1" id="KW-0479">Metal-binding</keyword>
<accession>A0A6L2NPU7</accession>
<comment type="caution">
    <text evidence="5">The sequence shown here is derived from an EMBL/GenBank/DDBJ whole genome shotgun (WGS) entry which is preliminary data.</text>
</comment>
<feature type="compositionally biased region" description="Polar residues" evidence="3">
    <location>
        <begin position="570"/>
        <end position="588"/>
    </location>
</feature>
<evidence type="ECO:0000256" key="3">
    <source>
        <dbReference type="SAM" id="MobiDB-lite"/>
    </source>
</evidence>
<dbReference type="GO" id="GO:0004842">
    <property type="term" value="F:ubiquitin-protein transferase activity"/>
    <property type="evidence" value="ECO:0007669"/>
    <property type="project" value="InterPro"/>
</dbReference>
<dbReference type="EMBL" id="BKCJ010009733">
    <property type="protein sequence ID" value="GEU88358.1"/>
    <property type="molecule type" value="Genomic_DNA"/>
</dbReference>
<sequence length="666" mass="73781">MDLSFKEGCSVEKVSPANYVDEVGEGRLIGPELVQETSEKISQIKDRLKAARDRQKSYADKRRKPLKFSVGDYVLLKVSPWKGVVRFGKKKKLAPRFVGPFEIIEKVGPVAYRLDLPEELNGVHDMFHVLNLKKCLADPTLQVHLNEIQVDAKLNFIEEPVEILDREFKKLKRSRIAIIKIRWNSKHGPQFTWEREDQMKVKYPHLFSDILYRVDGGDFVENYGDLWFIVINNLFWKKSIERLGLGFGNCGVWMGLEDGDVVDDDGGKGGGDAVLGSVSCSICLDVVTDSGDRSWAKLQCGHQFHLDCIGSAFNVKGVMQCPNCRKIEKGQWLYANGCRPYHEFSIDDWAHDEDLYELSVPDTSVWCPYNGFARLAASFDEGEFPTTAYHDLVGQHAIFTEHISSAATHLCPYIAYVQPVHPSSSSSASSASVADGPTYNNNQWNSQSASSEMPNSYGLPTVDVRYHTLFPTSNNRVGVGGADQPSMPSNMPRRPARTNPDMPRSGGSYVHPFLVGQSSAARAPSVVGSSMIHPYPGSAARAHERNQALQAYFQQPSNLPGLRTPMVSGSRRSNSQAQMGQVGSSSDQIRGGIYYLPTSGSSNARNGFQEAESSVPNTFHHTWERDPQLMPGWGFHQAGSGGGGSGAIFRQRHGSERAPSQGHYRS</sequence>
<evidence type="ECO:0000313" key="5">
    <source>
        <dbReference type="EMBL" id="GEU88358.1"/>
    </source>
</evidence>
<feature type="region of interest" description="Disordered" evidence="3">
    <location>
        <begin position="425"/>
        <end position="456"/>
    </location>
</feature>
<dbReference type="InterPro" id="IPR013083">
    <property type="entry name" value="Znf_RING/FYVE/PHD"/>
</dbReference>
<dbReference type="InterPro" id="IPR001841">
    <property type="entry name" value="Znf_RING"/>
</dbReference>
<feature type="compositionally biased region" description="Low complexity" evidence="3">
    <location>
        <begin position="440"/>
        <end position="451"/>
    </location>
</feature>
<feature type="region of interest" description="Disordered" evidence="3">
    <location>
        <begin position="622"/>
        <end position="666"/>
    </location>
</feature>
<protein>
    <recommendedName>
        <fullName evidence="4">RING-type domain-containing protein</fullName>
    </recommendedName>
</protein>
<keyword evidence="1" id="KW-0862">Zinc</keyword>
<proteinExistence type="predicted"/>
<feature type="domain" description="RING-type" evidence="4">
    <location>
        <begin position="280"/>
        <end position="325"/>
    </location>
</feature>
<name>A0A6L2NPU7_TANCI</name>
<evidence type="ECO:0000256" key="2">
    <source>
        <dbReference type="SAM" id="Coils"/>
    </source>
</evidence>
<dbReference type="AlphaFoldDB" id="A0A6L2NPU7"/>
<dbReference type="Gene3D" id="3.30.40.10">
    <property type="entry name" value="Zinc/RING finger domain, C3HC4 (zinc finger)"/>
    <property type="match status" value="1"/>
</dbReference>
<keyword evidence="2" id="KW-0175">Coiled coil</keyword>
<dbReference type="PROSITE" id="PS50089">
    <property type="entry name" value="ZF_RING_2"/>
    <property type="match status" value="1"/>
</dbReference>
<feature type="coiled-coil region" evidence="2">
    <location>
        <begin position="34"/>
        <end position="61"/>
    </location>
</feature>
<dbReference type="InterPro" id="IPR044274">
    <property type="entry name" value="RFI2"/>
</dbReference>